<dbReference type="Gene3D" id="1.10.730.10">
    <property type="entry name" value="Isoleucyl-tRNA Synthetase, Domain 1"/>
    <property type="match status" value="1"/>
</dbReference>
<dbReference type="PANTHER" id="PTHR11956:SF5">
    <property type="entry name" value="ARGININE--TRNA LIGASE, CYTOPLASMIC"/>
    <property type="match status" value="1"/>
</dbReference>
<name>A0A0D5ZIX2_9BACT</name>
<dbReference type="SUPFAM" id="SSF55190">
    <property type="entry name" value="Arginyl-tRNA synthetase (ArgRS), N-terminal 'additional' domain"/>
    <property type="match status" value="1"/>
</dbReference>
<feature type="domain" description="Arginyl tRNA synthetase N-terminal" evidence="14">
    <location>
        <begin position="5"/>
        <end position="103"/>
    </location>
</feature>
<evidence type="ECO:0000256" key="4">
    <source>
        <dbReference type="ARBA" id="ARBA00022490"/>
    </source>
</evidence>
<evidence type="ECO:0000256" key="9">
    <source>
        <dbReference type="ARBA" id="ARBA00023146"/>
    </source>
</evidence>
<protein>
    <recommendedName>
        <fullName evidence="11">Arginine--tRNA ligase</fullName>
        <ecNumber evidence="11">6.1.1.19</ecNumber>
    </recommendedName>
    <alternativeName>
        <fullName evidence="11">Arginyl-tRNA synthetase</fullName>
        <shortName evidence="11">ArgRS</shortName>
    </alternativeName>
</protein>
<dbReference type="Proteomes" id="UP000032722">
    <property type="component" value="Chromosome"/>
</dbReference>
<dbReference type="InterPro" id="IPR009080">
    <property type="entry name" value="tRNAsynth_Ia_anticodon-bd"/>
</dbReference>
<keyword evidence="8 11" id="KW-0648">Protein biosynthesis</keyword>
<dbReference type="HOGENOM" id="CLU_006406_0_1_14"/>
<dbReference type="KEGG" id="mgb:VO56_01160"/>
<dbReference type="InterPro" id="IPR001412">
    <property type="entry name" value="aa-tRNA-synth_I_CS"/>
</dbReference>
<dbReference type="Gene3D" id="3.30.1360.70">
    <property type="entry name" value="Arginyl tRNA synthetase N-terminal domain"/>
    <property type="match status" value="1"/>
</dbReference>
<keyword evidence="4 11" id="KW-0963">Cytoplasm</keyword>
<keyword evidence="6 11" id="KW-0547">Nucleotide-binding</keyword>
<dbReference type="PRINTS" id="PR01038">
    <property type="entry name" value="TRNASYNTHARG"/>
</dbReference>
<keyword evidence="7 11" id="KW-0067">ATP-binding</keyword>
<evidence type="ECO:0000256" key="11">
    <source>
        <dbReference type="HAMAP-Rule" id="MF_00123"/>
    </source>
</evidence>
<dbReference type="InterPro" id="IPR014729">
    <property type="entry name" value="Rossmann-like_a/b/a_fold"/>
</dbReference>
<dbReference type="Gene3D" id="3.40.50.620">
    <property type="entry name" value="HUPs"/>
    <property type="match status" value="1"/>
</dbReference>
<evidence type="ECO:0000256" key="12">
    <source>
        <dbReference type="RuleBase" id="RU363038"/>
    </source>
</evidence>
<gene>
    <name evidence="11" type="primary">argS</name>
    <name evidence="15" type="ORF">VO56_01160</name>
</gene>
<proteinExistence type="inferred from homology"/>
<comment type="similarity">
    <text evidence="2 11 12">Belongs to the class-I aminoacyl-tRNA synthetase family.</text>
</comment>
<dbReference type="FunFam" id="3.40.50.620:FF:000062">
    <property type="entry name" value="Arginine--tRNA ligase"/>
    <property type="match status" value="1"/>
</dbReference>
<keyword evidence="5 11" id="KW-0436">Ligase</keyword>
<dbReference type="InterPro" id="IPR001278">
    <property type="entry name" value="Arg-tRNA-ligase"/>
</dbReference>
<dbReference type="HAMAP" id="MF_00123">
    <property type="entry name" value="Arg_tRNA_synth"/>
    <property type="match status" value="1"/>
</dbReference>
<dbReference type="PANTHER" id="PTHR11956">
    <property type="entry name" value="ARGINYL-TRNA SYNTHETASE"/>
    <property type="match status" value="1"/>
</dbReference>
<evidence type="ECO:0000256" key="2">
    <source>
        <dbReference type="ARBA" id="ARBA00005594"/>
    </source>
</evidence>
<feature type="short sequence motif" description="'HIGH' region" evidence="11">
    <location>
        <begin position="139"/>
        <end position="149"/>
    </location>
</feature>
<comment type="catalytic activity">
    <reaction evidence="10 11">
        <text>tRNA(Arg) + L-arginine + ATP = L-arginyl-tRNA(Arg) + AMP + diphosphate</text>
        <dbReference type="Rhea" id="RHEA:20301"/>
        <dbReference type="Rhea" id="RHEA-COMP:9658"/>
        <dbReference type="Rhea" id="RHEA-COMP:9673"/>
        <dbReference type="ChEBI" id="CHEBI:30616"/>
        <dbReference type="ChEBI" id="CHEBI:32682"/>
        <dbReference type="ChEBI" id="CHEBI:33019"/>
        <dbReference type="ChEBI" id="CHEBI:78442"/>
        <dbReference type="ChEBI" id="CHEBI:78513"/>
        <dbReference type="ChEBI" id="CHEBI:456215"/>
        <dbReference type="EC" id="6.1.1.19"/>
    </reaction>
</comment>
<dbReference type="SUPFAM" id="SSF47323">
    <property type="entry name" value="Anticodon-binding domain of a subclass of class I aminoacyl-tRNA synthetases"/>
    <property type="match status" value="1"/>
</dbReference>
<evidence type="ECO:0000256" key="6">
    <source>
        <dbReference type="ARBA" id="ARBA00022741"/>
    </source>
</evidence>
<dbReference type="Pfam" id="PF05746">
    <property type="entry name" value="DALR_1"/>
    <property type="match status" value="1"/>
</dbReference>
<evidence type="ECO:0000256" key="3">
    <source>
        <dbReference type="ARBA" id="ARBA00011245"/>
    </source>
</evidence>
<dbReference type="GO" id="GO:0004814">
    <property type="term" value="F:arginine-tRNA ligase activity"/>
    <property type="evidence" value="ECO:0007669"/>
    <property type="project" value="UniProtKB-UniRule"/>
</dbReference>
<dbReference type="SUPFAM" id="SSF52374">
    <property type="entry name" value="Nucleotidylyl transferase"/>
    <property type="match status" value="1"/>
</dbReference>
<dbReference type="GO" id="GO:0005524">
    <property type="term" value="F:ATP binding"/>
    <property type="evidence" value="ECO:0007669"/>
    <property type="project" value="UniProtKB-UniRule"/>
</dbReference>
<accession>A0A0D5ZIX2</accession>
<organism evidence="16">
    <name type="scientific">Mycoplasmopsis gallinacea</name>
    <dbReference type="NCBI Taxonomy" id="29556"/>
    <lineage>
        <taxon>Bacteria</taxon>
        <taxon>Bacillati</taxon>
        <taxon>Mycoplasmatota</taxon>
        <taxon>Mycoplasmoidales</taxon>
        <taxon>Metamycoplasmataceae</taxon>
        <taxon>Mycoplasmopsis</taxon>
    </lineage>
</organism>
<sequence>MSINLVVKKELIKAVQSLQDQGFFEQDFNANDLVFDLSESNVPEQSNPDKIEFNLSSNIAFIVKKYVKNAPVNIANAIKECLKDSKVITYVSVTMPGFLNFIINDELFIERTFEINDLKDSYGGNFINKEKVNIEFVSANPTGFLHVGHARGAAVGDSLVRMYRHAGYDVEAEYYVNDAGNQIDTLAASVHVRYLALFGTEKPMPEECYRGNDIIWCANKIKDLKGDYFNDYELSEAKYQELKLIATEIMLTQIMEHLKEFRVSFDTVSSERAVRASGAIEQVLNKLKDNTYTQDGALFLNTTQYGDDKDRVLIKNDGSFTYLLPDIAYHANKFAQNPSLINVWGADHSGYVLRMKIAMQLLGFNKENLDILTIQLVRLIKDGQEFKMSKRAGTSVTLADLMDNSSVDAIRYTMLTREVNSKFDFDIDEANSDESNSSVFIVQYAHSRACSLLSKMQAASKQNNAKLTLKAKKVIRALDDFEELIKTIVSTKKVNLMTQYLSELAKLFNSFYADTKLINHEFESTYASLVLAVKNVLSLGLELIGVSAPSEM</sequence>
<dbReference type="InterPro" id="IPR035684">
    <property type="entry name" value="ArgRS_core"/>
</dbReference>
<dbReference type="SMART" id="SM00836">
    <property type="entry name" value="DALR_1"/>
    <property type="match status" value="1"/>
</dbReference>
<feature type="domain" description="DALR anticodon binding" evidence="13">
    <location>
        <begin position="442"/>
        <end position="552"/>
    </location>
</feature>
<reference evidence="15 16" key="1">
    <citation type="journal article" date="2015" name="Genome Announc.">
        <title>Complete Genome Sequence of Mycoplasma meleagridis, a Possible Emerging Pathogen in Chickens.</title>
        <authorList>
            <person name="Abolnik C."/>
        </authorList>
    </citation>
    <scope>NUCLEOTIDE SEQUENCE [LARGE SCALE GENOMIC DNA]</scope>
    <source>
        <strain evidence="15 16">B2096 8B</strain>
    </source>
</reference>
<dbReference type="CDD" id="cd00671">
    <property type="entry name" value="ArgRS_core"/>
    <property type="match status" value="1"/>
</dbReference>
<evidence type="ECO:0000313" key="16">
    <source>
        <dbReference type="Proteomes" id="UP000032722"/>
    </source>
</evidence>
<dbReference type="SMART" id="SM01016">
    <property type="entry name" value="Arg_tRNA_synt_N"/>
    <property type="match status" value="1"/>
</dbReference>
<evidence type="ECO:0000256" key="10">
    <source>
        <dbReference type="ARBA" id="ARBA00049339"/>
    </source>
</evidence>
<dbReference type="AlphaFoldDB" id="A0A0D5ZIX2"/>
<dbReference type="EMBL" id="CP011021">
    <property type="protein sequence ID" value="AKA49873.1"/>
    <property type="molecule type" value="Genomic_DNA"/>
</dbReference>
<comment type="subcellular location">
    <subcellularLocation>
        <location evidence="1 11">Cytoplasm</location>
    </subcellularLocation>
</comment>
<evidence type="ECO:0000259" key="13">
    <source>
        <dbReference type="SMART" id="SM00836"/>
    </source>
</evidence>
<dbReference type="GO" id="GO:0006420">
    <property type="term" value="P:arginyl-tRNA aminoacylation"/>
    <property type="evidence" value="ECO:0007669"/>
    <property type="project" value="UniProtKB-UniRule"/>
</dbReference>
<evidence type="ECO:0000256" key="1">
    <source>
        <dbReference type="ARBA" id="ARBA00004496"/>
    </source>
</evidence>
<evidence type="ECO:0000313" key="15">
    <source>
        <dbReference type="EMBL" id="AKA49873.1"/>
    </source>
</evidence>
<dbReference type="NCBIfam" id="TIGR00456">
    <property type="entry name" value="argS"/>
    <property type="match status" value="1"/>
</dbReference>
<evidence type="ECO:0000259" key="14">
    <source>
        <dbReference type="SMART" id="SM01016"/>
    </source>
</evidence>
<dbReference type="InterPro" id="IPR008909">
    <property type="entry name" value="DALR_anticod-bd"/>
</dbReference>
<comment type="subunit">
    <text evidence="3 11">Monomer.</text>
</comment>
<dbReference type="Pfam" id="PF03485">
    <property type="entry name" value="Arg_tRNA_synt_N"/>
    <property type="match status" value="1"/>
</dbReference>
<evidence type="ECO:0000256" key="5">
    <source>
        <dbReference type="ARBA" id="ARBA00022598"/>
    </source>
</evidence>
<dbReference type="Pfam" id="PF00750">
    <property type="entry name" value="tRNA-synt_1d"/>
    <property type="match status" value="1"/>
</dbReference>
<dbReference type="InterPro" id="IPR005148">
    <property type="entry name" value="Arg-tRNA-synth_N"/>
</dbReference>
<dbReference type="EC" id="6.1.1.19" evidence="11"/>
<dbReference type="PATRIC" id="fig|29556.3.peg.236"/>
<dbReference type="PROSITE" id="PS00178">
    <property type="entry name" value="AA_TRNA_LIGASE_I"/>
    <property type="match status" value="1"/>
</dbReference>
<evidence type="ECO:0000256" key="8">
    <source>
        <dbReference type="ARBA" id="ARBA00022917"/>
    </source>
</evidence>
<keyword evidence="9 11" id="KW-0030">Aminoacyl-tRNA synthetase</keyword>
<dbReference type="InterPro" id="IPR036695">
    <property type="entry name" value="Arg-tRNA-synth_N_sf"/>
</dbReference>
<evidence type="ECO:0000256" key="7">
    <source>
        <dbReference type="ARBA" id="ARBA00022840"/>
    </source>
</evidence>
<dbReference type="GO" id="GO:0005737">
    <property type="term" value="C:cytoplasm"/>
    <property type="evidence" value="ECO:0007669"/>
    <property type="project" value="UniProtKB-SubCell"/>
</dbReference>